<reference evidence="2" key="1">
    <citation type="journal article" date="2014" name="Science">
        <title>Ancient hybridizations among the ancestral genomes of bread wheat.</title>
        <authorList>
            <consortium name="International Wheat Genome Sequencing Consortium,"/>
            <person name="Marcussen T."/>
            <person name="Sandve S.R."/>
            <person name="Heier L."/>
            <person name="Spannagl M."/>
            <person name="Pfeifer M."/>
            <person name="Jakobsen K.S."/>
            <person name="Wulff B.B."/>
            <person name="Steuernagel B."/>
            <person name="Mayer K.F."/>
            <person name="Olsen O.A."/>
        </authorList>
    </citation>
    <scope>NUCLEOTIDE SEQUENCE [LARGE SCALE GENOMIC DNA]</scope>
    <source>
        <strain evidence="2">cv. AL8/78</strain>
    </source>
</reference>
<proteinExistence type="predicted"/>
<dbReference type="EnsemblPlants" id="AET2Gv20783200.9">
    <property type="protein sequence ID" value="AET2Gv20783200.9"/>
    <property type="gene ID" value="AET2Gv20783200"/>
</dbReference>
<name>A0A453CA95_AEGTS</name>
<keyword evidence="2" id="KW-1185">Reference proteome</keyword>
<evidence type="ECO:0000313" key="1">
    <source>
        <dbReference type="EnsemblPlants" id="AET2Gv20783200.9"/>
    </source>
</evidence>
<protein>
    <submittedName>
        <fullName evidence="1">Uncharacterized protein</fullName>
    </submittedName>
</protein>
<organism evidence="1 2">
    <name type="scientific">Aegilops tauschii subsp. strangulata</name>
    <name type="common">Goatgrass</name>
    <dbReference type="NCBI Taxonomy" id="200361"/>
    <lineage>
        <taxon>Eukaryota</taxon>
        <taxon>Viridiplantae</taxon>
        <taxon>Streptophyta</taxon>
        <taxon>Embryophyta</taxon>
        <taxon>Tracheophyta</taxon>
        <taxon>Spermatophyta</taxon>
        <taxon>Magnoliopsida</taxon>
        <taxon>Liliopsida</taxon>
        <taxon>Poales</taxon>
        <taxon>Poaceae</taxon>
        <taxon>BOP clade</taxon>
        <taxon>Pooideae</taxon>
        <taxon>Triticodae</taxon>
        <taxon>Triticeae</taxon>
        <taxon>Triticinae</taxon>
        <taxon>Aegilops</taxon>
    </lineage>
</organism>
<accession>A0A453CA95</accession>
<sequence>MSLLLLPMHLQASPLLTEDRAQECIDPRLGDKYPATGALKVSPHGFISHLFT</sequence>
<dbReference type="Gramene" id="AET2Gv20783200.9">
    <property type="protein sequence ID" value="AET2Gv20783200.9"/>
    <property type="gene ID" value="AET2Gv20783200"/>
</dbReference>
<reference evidence="1" key="4">
    <citation type="submission" date="2019-03" db="UniProtKB">
        <authorList>
            <consortium name="EnsemblPlants"/>
        </authorList>
    </citation>
    <scope>IDENTIFICATION</scope>
</reference>
<reference evidence="1" key="5">
    <citation type="journal article" date="2021" name="G3 (Bethesda)">
        <title>Aegilops tauschii genome assembly Aet v5.0 features greater sequence contiguity and improved annotation.</title>
        <authorList>
            <person name="Wang L."/>
            <person name="Zhu T."/>
            <person name="Rodriguez J.C."/>
            <person name="Deal K.R."/>
            <person name="Dubcovsky J."/>
            <person name="McGuire P.E."/>
            <person name="Lux T."/>
            <person name="Spannagl M."/>
            <person name="Mayer K.F.X."/>
            <person name="Baldrich P."/>
            <person name="Meyers B.C."/>
            <person name="Huo N."/>
            <person name="Gu Y.Q."/>
            <person name="Zhou H."/>
            <person name="Devos K.M."/>
            <person name="Bennetzen J.L."/>
            <person name="Unver T."/>
            <person name="Budak H."/>
            <person name="Gulick P.J."/>
            <person name="Galiba G."/>
            <person name="Kalapos B."/>
            <person name="Nelson D.R."/>
            <person name="Li P."/>
            <person name="You F.M."/>
            <person name="Luo M.C."/>
            <person name="Dvorak J."/>
        </authorList>
    </citation>
    <scope>NUCLEOTIDE SEQUENCE [LARGE SCALE GENOMIC DNA]</scope>
    <source>
        <strain evidence="1">cv. AL8/78</strain>
    </source>
</reference>
<reference evidence="1" key="3">
    <citation type="journal article" date="2017" name="Nature">
        <title>Genome sequence of the progenitor of the wheat D genome Aegilops tauschii.</title>
        <authorList>
            <person name="Luo M.C."/>
            <person name="Gu Y.Q."/>
            <person name="Puiu D."/>
            <person name="Wang H."/>
            <person name="Twardziok S.O."/>
            <person name="Deal K.R."/>
            <person name="Huo N."/>
            <person name="Zhu T."/>
            <person name="Wang L."/>
            <person name="Wang Y."/>
            <person name="McGuire P.E."/>
            <person name="Liu S."/>
            <person name="Long H."/>
            <person name="Ramasamy R.K."/>
            <person name="Rodriguez J.C."/>
            <person name="Van S.L."/>
            <person name="Yuan L."/>
            <person name="Wang Z."/>
            <person name="Xia Z."/>
            <person name="Xiao L."/>
            <person name="Anderson O.D."/>
            <person name="Ouyang S."/>
            <person name="Liang Y."/>
            <person name="Zimin A.V."/>
            <person name="Pertea G."/>
            <person name="Qi P."/>
            <person name="Bennetzen J.L."/>
            <person name="Dai X."/>
            <person name="Dawson M.W."/>
            <person name="Muller H.G."/>
            <person name="Kugler K."/>
            <person name="Rivarola-Duarte L."/>
            <person name="Spannagl M."/>
            <person name="Mayer K.F.X."/>
            <person name="Lu F.H."/>
            <person name="Bevan M.W."/>
            <person name="Leroy P."/>
            <person name="Li P."/>
            <person name="You F.M."/>
            <person name="Sun Q."/>
            <person name="Liu Z."/>
            <person name="Lyons E."/>
            <person name="Wicker T."/>
            <person name="Salzberg S.L."/>
            <person name="Devos K.M."/>
            <person name="Dvorak J."/>
        </authorList>
    </citation>
    <scope>NUCLEOTIDE SEQUENCE [LARGE SCALE GENOMIC DNA]</scope>
    <source>
        <strain evidence="1">cv. AL8/78</strain>
    </source>
</reference>
<dbReference type="AlphaFoldDB" id="A0A453CA95"/>
<reference evidence="2" key="2">
    <citation type="journal article" date="2017" name="Nat. Plants">
        <title>The Aegilops tauschii genome reveals multiple impacts of transposons.</title>
        <authorList>
            <person name="Zhao G."/>
            <person name="Zou C."/>
            <person name="Li K."/>
            <person name="Wang K."/>
            <person name="Li T."/>
            <person name="Gao L."/>
            <person name="Zhang X."/>
            <person name="Wang H."/>
            <person name="Yang Z."/>
            <person name="Liu X."/>
            <person name="Jiang W."/>
            <person name="Mao L."/>
            <person name="Kong X."/>
            <person name="Jiao Y."/>
            <person name="Jia J."/>
        </authorList>
    </citation>
    <scope>NUCLEOTIDE SEQUENCE [LARGE SCALE GENOMIC DNA]</scope>
    <source>
        <strain evidence="2">cv. AL8/78</strain>
    </source>
</reference>
<evidence type="ECO:0000313" key="2">
    <source>
        <dbReference type="Proteomes" id="UP000015105"/>
    </source>
</evidence>
<dbReference type="Proteomes" id="UP000015105">
    <property type="component" value="Chromosome 2D"/>
</dbReference>